<name>A0ABD7STD7_VIBCL</name>
<evidence type="ECO:0000313" key="2">
    <source>
        <dbReference type="Proteomes" id="UP000323819"/>
    </source>
</evidence>
<sequence>MVETMKSMSLRVSKIEAKRISWGMKLVNFGITVMGDKGKSIINCLSKERSLIQLDSQRETNQFLLKDSSRSGDIYFLFDRTVFNHHPKELALYIQLKHRKTGAIGAELQLGDIYGFISLFGAVSQLSKKADSFIDGDFEVIDLRDNLEIETHWHATNYTFFDKKYGKIAEMFLDLV</sequence>
<gene>
    <name evidence="1" type="ORF">FXF03_00945</name>
</gene>
<dbReference type="Proteomes" id="UP000323819">
    <property type="component" value="Unassembled WGS sequence"/>
</dbReference>
<proteinExistence type="predicted"/>
<accession>A0ABD7STD7</accession>
<evidence type="ECO:0000313" key="1">
    <source>
        <dbReference type="EMBL" id="TXX67166.1"/>
    </source>
</evidence>
<protein>
    <submittedName>
        <fullName evidence="1">Uncharacterized protein</fullName>
    </submittedName>
</protein>
<reference evidence="1 2" key="1">
    <citation type="submission" date="2019-06" db="EMBL/GenBank/DDBJ databases">
        <title>Vibrio cholerae phylogeny based on whole-genome sequencing reveals genetic diversity and population strucutre.</title>
        <authorList>
            <person name="Zhiqiu Y."/>
            <person name="Bin L."/>
            <person name="Lingyan J."/>
        </authorList>
    </citation>
    <scope>NUCLEOTIDE SEQUENCE [LARGE SCALE GENOMIC DNA]</scope>
    <source>
        <strain evidence="1 2">N2814</strain>
    </source>
</reference>
<comment type="caution">
    <text evidence="1">The sequence shown here is derived from an EMBL/GenBank/DDBJ whole genome shotgun (WGS) entry which is preliminary data.</text>
</comment>
<organism evidence="1 2">
    <name type="scientific">Vibrio cholerae</name>
    <dbReference type="NCBI Taxonomy" id="666"/>
    <lineage>
        <taxon>Bacteria</taxon>
        <taxon>Pseudomonadati</taxon>
        <taxon>Pseudomonadota</taxon>
        <taxon>Gammaproteobacteria</taxon>
        <taxon>Vibrionales</taxon>
        <taxon>Vibrionaceae</taxon>
        <taxon>Vibrio</taxon>
    </lineage>
</organism>
<dbReference type="EMBL" id="VSIJ01000005">
    <property type="protein sequence ID" value="TXX67166.1"/>
    <property type="molecule type" value="Genomic_DNA"/>
</dbReference>
<dbReference type="AlphaFoldDB" id="A0ABD7STD7"/>